<dbReference type="OrthoDB" id="3797628at2759"/>
<keyword evidence="1" id="KW-0479">Metal-binding</keyword>
<evidence type="ECO:0000256" key="3">
    <source>
        <dbReference type="ARBA" id="ARBA00022833"/>
    </source>
</evidence>
<dbReference type="GO" id="GO:0008270">
    <property type="term" value="F:zinc ion binding"/>
    <property type="evidence" value="ECO:0007669"/>
    <property type="project" value="UniProtKB-KW"/>
</dbReference>
<dbReference type="Gene3D" id="1.10.10.2360">
    <property type="match status" value="1"/>
</dbReference>
<dbReference type="Gene3D" id="6.10.140.2220">
    <property type="match status" value="1"/>
</dbReference>
<dbReference type="SUPFAM" id="SSF144232">
    <property type="entry name" value="HIT/MYND zinc finger-like"/>
    <property type="match status" value="1"/>
</dbReference>
<feature type="region of interest" description="Disordered" evidence="5">
    <location>
        <begin position="120"/>
        <end position="160"/>
    </location>
</feature>
<gene>
    <name evidence="7" type="ORF">PECAL_3P04570</name>
</gene>
<dbReference type="PROSITE" id="PS01360">
    <property type="entry name" value="ZF_MYND_1"/>
    <property type="match status" value="1"/>
</dbReference>
<protein>
    <recommendedName>
        <fullName evidence="6">MYND-type domain-containing protein</fullName>
    </recommendedName>
</protein>
<feature type="domain" description="MYND-type" evidence="6">
    <location>
        <begin position="517"/>
        <end position="561"/>
    </location>
</feature>
<organism evidence="7 8">
    <name type="scientific">Pelagomonas calceolata</name>
    <dbReference type="NCBI Taxonomy" id="35677"/>
    <lineage>
        <taxon>Eukaryota</taxon>
        <taxon>Sar</taxon>
        <taxon>Stramenopiles</taxon>
        <taxon>Ochrophyta</taxon>
        <taxon>Pelagophyceae</taxon>
        <taxon>Pelagomonadales</taxon>
        <taxon>Pelagomonadaceae</taxon>
        <taxon>Pelagomonas</taxon>
    </lineage>
</organism>
<reference evidence="7" key="1">
    <citation type="submission" date="2021-11" db="EMBL/GenBank/DDBJ databases">
        <authorList>
            <consortium name="Genoscope - CEA"/>
            <person name="William W."/>
        </authorList>
    </citation>
    <scope>NUCLEOTIDE SEQUENCE</scope>
</reference>
<dbReference type="AlphaFoldDB" id="A0A8J2SMG7"/>
<proteinExistence type="predicted"/>
<evidence type="ECO:0000259" key="6">
    <source>
        <dbReference type="PROSITE" id="PS50865"/>
    </source>
</evidence>
<dbReference type="Pfam" id="PF21240">
    <property type="entry name" value="Nup98_GLEBS"/>
    <property type="match status" value="1"/>
</dbReference>
<dbReference type="EMBL" id="CAKKNE010000003">
    <property type="protein sequence ID" value="CAH0370561.1"/>
    <property type="molecule type" value="Genomic_DNA"/>
</dbReference>
<evidence type="ECO:0000256" key="5">
    <source>
        <dbReference type="SAM" id="MobiDB-lite"/>
    </source>
</evidence>
<keyword evidence="3" id="KW-0862">Zinc</keyword>
<dbReference type="InterPro" id="IPR002893">
    <property type="entry name" value="Znf_MYND"/>
</dbReference>
<keyword evidence="2 4" id="KW-0863">Zinc-finger</keyword>
<sequence length="568" mass="61009">MRPARTMDAIIKLGERLKNLKSQTKEAGFGGEGTGAPPYELTFGGVERAMIQIPGAYIEHGPSENFLASITAMPAYEGKSFEELRLEDYAKGVGPAPVGTPSKPKKKSLIPRAAALFAKTVRRSPSKGGSDANLAPQRGWGAVDATLPPGPPAAAPPPPVDAAALARDAAARRIEAALSRARAAGVPVTVNGAEAYGPAWVAKSVRQAAFPETFADRVESAMAKRVDAVLSVPCPPMRPVRRKVTARATRRWASERVMLRCRRVYFGTKLQRDVTVVFTPSCLTLEWRGNDASGSYIEARIAPSHMTSFDMHYGPVPGADDDEMAPVAIRDFFAIGLRQKPPHLRSVEGWEPTDDWGPRKYVVVVLEGEALATVKREAVPAVVWGGRLGWPAAPVLGTAAAAREFLEGVSVVDAALRGAALRNSLCEAPSARGNMLLKSQAARAIMDDPLLREAAIAGTLTRKMVRKALIARSDTCATEIEVMILKMRRSFKDDIKAGIRTAAKILRTQARQARRLCDVCGGRGPLDREAFPSCGGCGARRYCSGVCQRDDWVAGGHSSVCPWCPNEL</sequence>
<feature type="compositionally biased region" description="Pro residues" evidence="5">
    <location>
        <begin position="148"/>
        <end position="160"/>
    </location>
</feature>
<keyword evidence="8" id="KW-1185">Reference proteome</keyword>
<accession>A0A8J2SMG7</accession>
<evidence type="ECO:0000313" key="7">
    <source>
        <dbReference type="EMBL" id="CAH0370561.1"/>
    </source>
</evidence>
<dbReference type="Pfam" id="PF01753">
    <property type="entry name" value="zf-MYND"/>
    <property type="match status" value="1"/>
</dbReference>
<name>A0A8J2SMG7_9STRA</name>
<comment type="caution">
    <text evidence="7">The sequence shown here is derived from an EMBL/GenBank/DDBJ whole genome shotgun (WGS) entry which is preliminary data.</text>
</comment>
<evidence type="ECO:0000256" key="2">
    <source>
        <dbReference type="ARBA" id="ARBA00022771"/>
    </source>
</evidence>
<evidence type="ECO:0000313" key="8">
    <source>
        <dbReference type="Proteomes" id="UP000789595"/>
    </source>
</evidence>
<dbReference type="Proteomes" id="UP000789595">
    <property type="component" value="Unassembled WGS sequence"/>
</dbReference>
<evidence type="ECO:0000256" key="4">
    <source>
        <dbReference type="PROSITE-ProRule" id="PRU00134"/>
    </source>
</evidence>
<evidence type="ECO:0000256" key="1">
    <source>
        <dbReference type="ARBA" id="ARBA00022723"/>
    </source>
</evidence>
<dbReference type="PROSITE" id="PS50865">
    <property type="entry name" value="ZF_MYND_2"/>
    <property type="match status" value="1"/>
</dbReference>